<evidence type="ECO:0000256" key="2">
    <source>
        <dbReference type="ARBA" id="ARBA00004892"/>
    </source>
</evidence>
<comment type="caution">
    <text evidence="8">The sequence shown here is derived from an EMBL/GenBank/DDBJ whole genome shotgun (WGS) entry which is preliminary data.</text>
</comment>
<dbReference type="GO" id="GO:0008880">
    <property type="term" value="F:glucuronate isomerase activity"/>
    <property type="evidence" value="ECO:0007669"/>
    <property type="project" value="UniProtKB-UniRule"/>
</dbReference>
<dbReference type="GO" id="GO:0042840">
    <property type="term" value="P:D-glucuronate catabolic process"/>
    <property type="evidence" value="ECO:0007669"/>
    <property type="project" value="TreeGrafter"/>
</dbReference>
<dbReference type="UniPathway" id="UPA00246"/>
<evidence type="ECO:0000256" key="5">
    <source>
        <dbReference type="ARBA" id="ARBA00020555"/>
    </source>
</evidence>
<comment type="pathway">
    <text evidence="2 7">Carbohydrate metabolism; pentose and glucuronate interconversion.</text>
</comment>
<protein>
    <recommendedName>
        <fullName evidence="5 7">Uronate isomerase</fullName>
        <ecNumber evidence="4 7">5.3.1.12</ecNumber>
    </recommendedName>
    <alternativeName>
        <fullName evidence="7">Glucuronate isomerase</fullName>
    </alternativeName>
    <alternativeName>
        <fullName evidence="7">Uronic isomerase</fullName>
    </alternativeName>
</protein>
<comment type="similarity">
    <text evidence="3 7">Belongs to the metallo-dependent hydrolases superfamily. Uronate isomerase family.</text>
</comment>
<dbReference type="InterPro" id="IPR032466">
    <property type="entry name" value="Metal_Hydrolase"/>
</dbReference>
<dbReference type="EC" id="5.3.1.12" evidence="4 7"/>
<reference evidence="8 9" key="1">
    <citation type="journal article" date="2019" name="Anaerobe">
        <title>Detection of Robinsoniella peoriensis in multiple bone samples of a trauma patient.</title>
        <authorList>
            <person name="Schrottner P."/>
            <person name="Hartwich K."/>
            <person name="Bunk B."/>
            <person name="Schober I."/>
            <person name="Helbig S."/>
            <person name="Rudolph W.W."/>
            <person name="Gunzer F."/>
        </authorList>
    </citation>
    <scope>NUCLEOTIDE SEQUENCE [LARGE SCALE GENOMIC DNA]</scope>
    <source>
        <strain evidence="8 9">DSM 106044</strain>
    </source>
</reference>
<organism evidence="8 9">
    <name type="scientific">Robinsoniella peoriensis</name>
    <dbReference type="NCBI Taxonomy" id="180332"/>
    <lineage>
        <taxon>Bacteria</taxon>
        <taxon>Bacillati</taxon>
        <taxon>Bacillota</taxon>
        <taxon>Clostridia</taxon>
        <taxon>Lachnospirales</taxon>
        <taxon>Lachnospiraceae</taxon>
        <taxon>Robinsoniella</taxon>
    </lineage>
</organism>
<dbReference type="Gene3D" id="1.10.2020.10">
    <property type="entry name" value="uronate isomerase, domain 2, chain A"/>
    <property type="match status" value="1"/>
</dbReference>
<dbReference type="PANTHER" id="PTHR30068:SF4">
    <property type="entry name" value="URONATE ISOMERASE"/>
    <property type="match status" value="1"/>
</dbReference>
<evidence type="ECO:0000256" key="7">
    <source>
        <dbReference type="HAMAP-Rule" id="MF_00675"/>
    </source>
</evidence>
<dbReference type="HAMAP" id="MF_00675">
    <property type="entry name" value="UxaC"/>
    <property type="match status" value="1"/>
</dbReference>
<dbReference type="AlphaFoldDB" id="A0A4U8QD18"/>
<comment type="catalytic activity">
    <reaction evidence="7">
        <text>aldehydo-D-galacturonate = keto-D-tagaturonate</text>
        <dbReference type="Rhea" id="RHEA:27702"/>
        <dbReference type="ChEBI" id="CHEBI:12952"/>
        <dbReference type="ChEBI" id="CHEBI:17886"/>
    </reaction>
</comment>
<dbReference type="Gene3D" id="3.20.20.140">
    <property type="entry name" value="Metal-dependent hydrolases"/>
    <property type="match status" value="1"/>
</dbReference>
<dbReference type="RefSeq" id="WP_138001516.1">
    <property type="nucleotide sequence ID" value="NZ_QGQD01000002.1"/>
</dbReference>
<dbReference type="Proteomes" id="UP000306509">
    <property type="component" value="Unassembled WGS sequence"/>
</dbReference>
<name>A0A4U8QD18_9FIRM</name>
<evidence type="ECO:0000313" key="8">
    <source>
        <dbReference type="EMBL" id="TLD02977.1"/>
    </source>
</evidence>
<comment type="catalytic activity">
    <reaction evidence="1 7">
        <text>D-glucuronate = D-fructuronate</text>
        <dbReference type="Rhea" id="RHEA:13049"/>
        <dbReference type="ChEBI" id="CHEBI:58720"/>
        <dbReference type="ChEBI" id="CHEBI:59863"/>
        <dbReference type="EC" id="5.3.1.12"/>
    </reaction>
</comment>
<dbReference type="STRING" id="180332.GCA_000797495_01263"/>
<dbReference type="SUPFAM" id="SSF51556">
    <property type="entry name" value="Metallo-dependent hydrolases"/>
    <property type="match status" value="1"/>
</dbReference>
<dbReference type="GO" id="GO:0019698">
    <property type="term" value="P:D-galacturonate catabolic process"/>
    <property type="evidence" value="ECO:0007669"/>
    <property type="project" value="TreeGrafter"/>
</dbReference>
<gene>
    <name evidence="8" type="primary">uxaC_1</name>
    <name evidence="7" type="synonym">uxaC</name>
    <name evidence="8" type="ORF">DSM106044_00134</name>
</gene>
<keyword evidence="6 7" id="KW-0413">Isomerase</keyword>
<evidence type="ECO:0000313" key="9">
    <source>
        <dbReference type="Proteomes" id="UP000306509"/>
    </source>
</evidence>
<proteinExistence type="inferred from homology"/>
<dbReference type="NCBIfam" id="NF002794">
    <property type="entry name" value="PRK02925.1"/>
    <property type="match status" value="1"/>
</dbReference>
<keyword evidence="9" id="KW-1185">Reference proteome</keyword>
<dbReference type="PANTHER" id="PTHR30068">
    <property type="entry name" value="URONATE ISOMERASE"/>
    <property type="match status" value="1"/>
</dbReference>
<dbReference type="EMBL" id="QGQD01000002">
    <property type="protein sequence ID" value="TLD02977.1"/>
    <property type="molecule type" value="Genomic_DNA"/>
</dbReference>
<dbReference type="Pfam" id="PF02614">
    <property type="entry name" value="UxaC"/>
    <property type="match status" value="1"/>
</dbReference>
<evidence type="ECO:0000256" key="4">
    <source>
        <dbReference type="ARBA" id="ARBA00012546"/>
    </source>
</evidence>
<accession>A0A4U8QD18</accession>
<evidence type="ECO:0000256" key="3">
    <source>
        <dbReference type="ARBA" id="ARBA00008397"/>
    </source>
</evidence>
<evidence type="ECO:0000256" key="6">
    <source>
        <dbReference type="ARBA" id="ARBA00023235"/>
    </source>
</evidence>
<dbReference type="InterPro" id="IPR003766">
    <property type="entry name" value="Uronate_isomerase"/>
</dbReference>
<sequence length="468" mass="54331">MKQFLDEDFLLKSDTAKTLYHSYAKEMPIFDFHNHLSAREIYEDRCYENIAQVWLGGDHYKWRAMRAFGILEEHITGIKGNDYEKFKAWAETIQAAIGNPLYHWTHLELQRYFDIHEPLMPENAKEVWDKCNELLGMKEYSVRNLLRMQNVRALCTTNDPLEDLEYHKKLRDEHFQIQVMPTFRPDRAIALEKEDFVLYVKELGEKVGYELTSIDLLLDALKERLDFFGQMGCLVSDHSLECNIYRYSEGDEADFIYQKKLAGKEISDTEYAKYRGFLLSALGREYHRRQMVMQLHIGALRNNSSRMFEITGADSGFDGMNDFHYAPDISALLNSMDKTDELPKTVLYCLNPNDMEMLAVMAGNFQGGQMKGKVQLGAAWWFNDHKTGMEKHLEDLANVGILPTFIGMLTDSRSFLSFPRHEYFRRILCGKLGTWVEDGEYPSDMAYLGKVVQDICYGNAAAYFGIFV</sequence>
<evidence type="ECO:0000256" key="1">
    <source>
        <dbReference type="ARBA" id="ARBA00001165"/>
    </source>
</evidence>